<sequence length="312" mass="33628">MKRIKKKIKKIRIQSAFILGLIGSGTLLIGILSLLIFSASPVPSPITYNDSPQPTPAPTSAPAPRPVLNSALPQITAGHVIILDRDSQTVLYQNQADTPVPPASTTKIMTALVVLENLPLNRQITVTSSFTDGQVAGFLPGETFTVEQLLYAMLVQSANDAAETLAENFTGGRISFIAAMNAKAKSLHLYNTNFINPTGLDEDNHYSSASDLARLADVAMKNQEFSRIVATENTVLPGNHVFTNVNELLSKVPGVLGIKTGFTDNAGQALVTLVNQGHTLIIVVLKSTDRFDDTQKLIRWAYSSFTWTPPGT</sequence>
<dbReference type="Pfam" id="PF00768">
    <property type="entry name" value="Peptidase_S11"/>
    <property type="match status" value="1"/>
</dbReference>
<dbReference type="PANTHER" id="PTHR21581:SF6">
    <property type="entry name" value="TRAFFICKING PROTEIN PARTICLE COMPLEX SUBUNIT 12"/>
    <property type="match status" value="1"/>
</dbReference>
<evidence type="ECO:0000256" key="1">
    <source>
        <dbReference type="ARBA" id="ARBA00007164"/>
    </source>
</evidence>
<feature type="active site" description="Acyl-ester intermediate" evidence="7">
    <location>
        <position position="104"/>
    </location>
</feature>
<evidence type="ECO:0000259" key="12">
    <source>
        <dbReference type="Pfam" id="PF00768"/>
    </source>
</evidence>
<keyword evidence="4" id="KW-0133">Cell shape</keyword>
<evidence type="ECO:0000256" key="3">
    <source>
        <dbReference type="ARBA" id="ARBA00022801"/>
    </source>
</evidence>
<reference evidence="13 14" key="1">
    <citation type="journal article" date="2016" name="Nat. Commun.">
        <title>Thousands of microbial genomes shed light on interconnected biogeochemical processes in an aquifer system.</title>
        <authorList>
            <person name="Anantharaman K."/>
            <person name="Brown C.T."/>
            <person name="Hug L.A."/>
            <person name="Sharon I."/>
            <person name="Castelle C.J."/>
            <person name="Probst A.J."/>
            <person name="Thomas B.C."/>
            <person name="Singh A."/>
            <person name="Wilkins M.J."/>
            <person name="Karaoz U."/>
            <person name="Brodie E.L."/>
            <person name="Williams K.H."/>
            <person name="Hubbard S.S."/>
            <person name="Banfield J.F."/>
        </authorList>
    </citation>
    <scope>NUCLEOTIDE SEQUENCE [LARGE SCALE GENOMIC DNA]</scope>
</reference>
<dbReference type="Proteomes" id="UP000178176">
    <property type="component" value="Unassembled WGS sequence"/>
</dbReference>
<keyword evidence="5" id="KW-0573">Peptidoglycan synthesis</keyword>
<feature type="active site" evidence="7">
    <location>
        <position position="157"/>
    </location>
</feature>
<dbReference type="GO" id="GO:0008360">
    <property type="term" value="P:regulation of cell shape"/>
    <property type="evidence" value="ECO:0007669"/>
    <property type="project" value="UniProtKB-KW"/>
</dbReference>
<keyword evidence="6" id="KW-0961">Cell wall biogenesis/degradation</keyword>
<keyword evidence="11" id="KW-0812">Transmembrane</keyword>
<accession>A0A1F4YGG2</accession>
<evidence type="ECO:0000313" key="14">
    <source>
        <dbReference type="Proteomes" id="UP000178176"/>
    </source>
</evidence>
<evidence type="ECO:0000256" key="5">
    <source>
        <dbReference type="ARBA" id="ARBA00022984"/>
    </source>
</evidence>
<dbReference type="AlphaFoldDB" id="A0A1F4YGG2"/>
<protein>
    <recommendedName>
        <fullName evidence="12">Peptidase S11 D-alanyl-D-alanine carboxypeptidase A N-terminal domain-containing protein</fullName>
    </recommendedName>
</protein>
<dbReference type="GO" id="GO:0071555">
    <property type="term" value="P:cell wall organization"/>
    <property type="evidence" value="ECO:0007669"/>
    <property type="project" value="UniProtKB-KW"/>
</dbReference>
<evidence type="ECO:0000256" key="8">
    <source>
        <dbReference type="PIRSR" id="PIRSR618044-2"/>
    </source>
</evidence>
<feature type="domain" description="Peptidase S11 D-alanyl-D-alanine carboxypeptidase A N-terminal" evidence="12">
    <location>
        <begin position="72"/>
        <end position="286"/>
    </location>
</feature>
<dbReference type="Gene3D" id="3.40.710.10">
    <property type="entry name" value="DD-peptidase/beta-lactamase superfamily"/>
    <property type="match status" value="1"/>
</dbReference>
<dbReference type="InterPro" id="IPR012338">
    <property type="entry name" value="Beta-lactam/transpept-like"/>
</dbReference>
<organism evidence="13 14">
    <name type="scientific">Candidatus Amesbacteria bacterium RIFCSPHIGHO2_01_FULL_48_32b</name>
    <dbReference type="NCBI Taxonomy" id="1797253"/>
    <lineage>
        <taxon>Bacteria</taxon>
        <taxon>Candidatus Amesiibacteriota</taxon>
    </lineage>
</organism>
<feature type="active site" description="Proton acceptor" evidence="7">
    <location>
        <position position="107"/>
    </location>
</feature>
<dbReference type="InterPro" id="IPR018044">
    <property type="entry name" value="Peptidase_S11"/>
</dbReference>
<dbReference type="SUPFAM" id="SSF56601">
    <property type="entry name" value="beta-lactamase/transpeptidase-like"/>
    <property type="match status" value="1"/>
</dbReference>
<evidence type="ECO:0000256" key="11">
    <source>
        <dbReference type="SAM" id="Phobius"/>
    </source>
</evidence>
<evidence type="ECO:0000256" key="10">
    <source>
        <dbReference type="SAM" id="MobiDB-lite"/>
    </source>
</evidence>
<comment type="similarity">
    <text evidence="1 9">Belongs to the peptidase S11 family.</text>
</comment>
<evidence type="ECO:0000256" key="2">
    <source>
        <dbReference type="ARBA" id="ARBA00022729"/>
    </source>
</evidence>
<keyword evidence="11" id="KW-0472">Membrane</keyword>
<dbReference type="InterPro" id="IPR001967">
    <property type="entry name" value="Peptidase_S11_N"/>
</dbReference>
<dbReference type="PRINTS" id="PR00725">
    <property type="entry name" value="DADACBPTASE1"/>
</dbReference>
<evidence type="ECO:0000256" key="6">
    <source>
        <dbReference type="ARBA" id="ARBA00023316"/>
    </source>
</evidence>
<feature type="region of interest" description="Disordered" evidence="10">
    <location>
        <begin position="47"/>
        <end position="66"/>
    </location>
</feature>
<dbReference type="GO" id="GO:0006508">
    <property type="term" value="P:proteolysis"/>
    <property type="evidence" value="ECO:0007669"/>
    <property type="project" value="InterPro"/>
</dbReference>
<name>A0A1F4YGG2_9BACT</name>
<feature type="transmembrane region" description="Helical" evidence="11">
    <location>
        <begin position="16"/>
        <end position="37"/>
    </location>
</feature>
<feature type="compositionally biased region" description="Pro residues" evidence="10">
    <location>
        <begin position="53"/>
        <end position="65"/>
    </location>
</feature>
<evidence type="ECO:0000313" key="13">
    <source>
        <dbReference type="EMBL" id="OGC92964.1"/>
    </source>
</evidence>
<keyword evidence="11" id="KW-1133">Transmembrane helix</keyword>
<evidence type="ECO:0000256" key="9">
    <source>
        <dbReference type="RuleBase" id="RU004016"/>
    </source>
</evidence>
<keyword evidence="3" id="KW-0378">Hydrolase</keyword>
<feature type="binding site" evidence="8">
    <location>
        <position position="259"/>
    </location>
    <ligand>
        <name>substrate</name>
    </ligand>
</feature>
<evidence type="ECO:0000256" key="4">
    <source>
        <dbReference type="ARBA" id="ARBA00022960"/>
    </source>
</evidence>
<comment type="caution">
    <text evidence="13">The sequence shown here is derived from an EMBL/GenBank/DDBJ whole genome shotgun (WGS) entry which is preliminary data.</text>
</comment>
<evidence type="ECO:0000256" key="7">
    <source>
        <dbReference type="PIRSR" id="PIRSR618044-1"/>
    </source>
</evidence>
<dbReference type="PANTHER" id="PTHR21581">
    <property type="entry name" value="D-ALANYL-D-ALANINE CARBOXYPEPTIDASE"/>
    <property type="match status" value="1"/>
</dbReference>
<dbReference type="GO" id="GO:0009002">
    <property type="term" value="F:serine-type D-Ala-D-Ala carboxypeptidase activity"/>
    <property type="evidence" value="ECO:0007669"/>
    <property type="project" value="InterPro"/>
</dbReference>
<dbReference type="GO" id="GO:0009252">
    <property type="term" value="P:peptidoglycan biosynthetic process"/>
    <property type="evidence" value="ECO:0007669"/>
    <property type="project" value="UniProtKB-KW"/>
</dbReference>
<keyword evidence="2" id="KW-0732">Signal</keyword>
<dbReference type="EMBL" id="MEXH01000002">
    <property type="protein sequence ID" value="OGC92964.1"/>
    <property type="molecule type" value="Genomic_DNA"/>
</dbReference>
<gene>
    <name evidence="13" type="ORF">A2876_00230</name>
</gene>
<proteinExistence type="inferred from homology"/>